<dbReference type="AlphaFoldDB" id="A0A9P8KA48"/>
<keyword evidence="3" id="KW-0812">Transmembrane</keyword>
<dbReference type="OrthoDB" id="5667at2759"/>
<dbReference type="GO" id="GO:0022857">
    <property type="term" value="F:transmembrane transporter activity"/>
    <property type="evidence" value="ECO:0007669"/>
    <property type="project" value="InterPro"/>
</dbReference>
<reference evidence="5" key="2">
    <citation type="submission" date="2021-08" db="EMBL/GenBank/DDBJ databases">
        <authorList>
            <person name="Gostincar C."/>
            <person name="Sun X."/>
            <person name="Song Z."/>
            <person name="Gunde-Cimerman N."/>
        </authorList>
    </citation>
    <scope>NUCLEOTIDE SEQUENCE</scope>
    <source>
        <strain evidence="5">EXF-8016</strain>
    </source>
</reference>
<feature type="domain" description="Major facilitator superfamily (MFS) profile" evidence="4">
    <location>
        <begin position="37"/>
        <end position="429"/>
    </location>
</feature>
<dbReference type="InterPro" id="IPR036259">
    <property type="entry name" value="MFS_trans_sf"/>
</dbReference>
<keyword evidence="3" id="KW-1133">Transmembrane helix</keyword>
<accession>A0A9P8KA48</accession>
<evidence type="ECO:0000256" key="2">
    <source>
        <dbReference type="ARBA" id="ARBA00006727"/>
    </source>
</evidence>
<comment type="subcellular location">
    <subcellularLocation>
        <location evidence="1">Membrane</location>
        <topology evidence="1">Multi-pass membrane protein</topology>
    </subcellularLocation>
</comment>
<dbReference type="Pfam" id="PF07690">
    <property type="entry name" value="MFS_1"/>
    <property type="match status" value="1"/>
</dbReference>
<dbReference type="PANTHER" id="PTHR11360">
    <property type="entry name" value="MONOCARBOXYLATE TRANSPORTER"/>
    <property type="match status" value="1"/>
</dbReference>
<feature type="transmembrane region" description="Helical" evidence="3">
    <location>
        <begin position="105"/>
        <end position="123"/>
    </location>
</feature>
<dbReference type="SUPFAM" id="SSF103473">
    <property type="entry name" value="MFS general substrate transporter"/>
    <property type="match status" value="1"/>
</dbReference>
<proteinExistence type="inferred from homology"/>
<feature type="transmembrane region" description="Helical" evidence="3">
    <location>
        <begin position="76"/>
        <end position="98"/>
    </location>
</feature>
<evidence type="ECO:0000313" key="6">
    <source>
        <dbReference type="Proteomes" id="UP000767238"/>
    </source>
</evidence>
<feature type="transmembrane region" description="Helical" evidence="3">
    <location>
        <begin position="162"/>
        <end position="182"/>
    </location>
</feature>
<feature type="transmembrane region" description="Helical" evidence="3">
    <location>
        <begin position="339"/>
        <end position="361"/>
    </location>
</feature>
<feature type="transmembrane region" description="Helical" evidence="3">
    <location>
        <begin position="249"/>
        <end position="270"/>
    </location>
</feature>
<dbReference type="EMBL" id="JAHFYH010000013">
    <property type="protein sequence ID" value="KAH0226122.1"/>
    <property type="molecule type" value="Genomic_DNA"/>
</dbReference>
<gene>
    <name evidence="5" type="ORF">KCV03_g2712</name>
</gene>
<sequence length="434" mass="46096">MSQSDKEMQAEAVVESTNTSIHTPAAEEKELNTRSTLVLIGAFCAFFCSVGFFNAWGIFQEYYHAHPLSAKSEFDISWIGSFAICAMYLSSPAVGIAYDKIGPNMLLGIGSVGGLFAIFMVSLCKEYYQIFLAQALVFGVSSAFLVTPSLSTLTKYFRKNRALGMGIVVAGSSTGGVIWPIVLDQLLNHTNLGFGWTIRIIAFIMLPLLTISCLLVRNPAVIQSSANEKDRAPAAAKPKADLSIIKNPAFILCCAGMAITNLGMFSPFFYVSSYAASLNMSMSFTFYLVSIVNGASFFGRILPGILADRYGCFNLLSSAALASGVVAFCWTGATNVAGVTVWALAYGFASGAIMSLQTACVSRLATPQTMGTAMGLAMGSIALMALFGTPISGQLVGQYSYLALSMFAGATLVAGSVLIACARFIQDRRLLAVV</sequence>
<evidence type="ECO:0000256" key="3">
    <source>
        <dbReference type="SAM" id="Phobius"/>
    </source>
</evidence>
<evidence type="ECO:0000259" key="4">
    <source>
        <dbReference type="PROSITE" id="PS50850"/>
    </source>
</evidence>
<dbReference type="InterPro" id="IPR050327">
    <property type="entry name" value="Proton-linked_MCT"/>
</dbReference>
<dbReference type="PANTHER" id="PTHR11360:SF250">
    <property type="entry name" value="MFS-TYPE TRANSPORTER AFUA_1G00970"/>
    <property type="match status" value="1"/>
</dbReference>
<feature type="transmembrane region" description="Helical" evidence="3">
    <location>
        <begin position="194"/>
        <end position="216"/>
    </location>
</feature>
<feature type="transmembrane region" description="Helical" evidence="3">
    <location>
        <begin position="129"/>
        <end position="150"/>
    </location>
</feature>
<feature type="transmembrane region" description="Helical" evidence="3">
    <location>
        <begin position="399"/>
        <end position="421"/>
    </location>
</feature>
<dbReference type="GO" id="GO:0016020">
    <property type="term" value="C:membrane"/>
    <property type="evidence" value="ECO:0007669"/>
    <property type="project" value="UniProtKB-SubCell"/>
</dbReference>
<dbReference type="InterPro" id="IPR011701">
    <property type="entry name" value="MFS"/>
</dbReference>
<organism evidence="5 6">
    <name type="scientific">Aureobasidium melanogenum</name>
    <name type="common">Aureobasidium pullulans var. melanogenum</name>
    <dbReference type="NCBI Taxonomy" id="46634"/>
    <lineage>
        <taxon>Eukaryota</taxon>
        <taxon>Fungi</taxon>
        <taxon>Dikarya</taxon>
        <taxon>Ascomycota</taxon>
        <taxon>Pezizomycotina</taxon>
        <taxon>Dothideomycetes</taxon>
        <taxon>Dothideomycetidae</taxon>
        <taxon>Dothideales</taxon>
        <taxon>Saccotheciaceae</taxon>
        <taxon>Aureobasidium</taxon>
    </lineage>
</organism>
<evidence type="ECO:0000256" key="1">
    <source>
        <dbReference type="ARBA" id="ARBA00004141"/>
    </source>
</evidence>
<dbReference type="Proteomes" id="UP000767238">
    <property type="component" value="Unassembled WGS sequence"/>
</dbReference>
<feature type="transmembrane region" description="Helical" evidence="3">
    <location>
        <begin position="37"/>
        <end position="56"/>
    </location>
</feature>
<name>A0A9P8KA48_AURME</name>
<dbReference type="InterPro" id="IPR020846">
    <property type="entry name" value="MFS_dom"/>
</dbReference>
<evidence type="ECO:0000313" key="5">
    <source>
        <dbReference type="EMBL" id="KAH0226122.1"/>
    </source>
</evidence>
<comment type="similarity">
    <text evidence="2">Belongs to the major facilitator superfamily. Monocarboxylate porter (TC 2.A.1.13) family.</text>
</comment>
<dbReference type="Gene3D" id="1.20.1250.20">
    <property type="entry name" value="MFS general substrate transporter like domains"/>
    <property type="match status" value="1"/>
</dbReference>
<dbReference type="CDD" id="cd17352">
    <property type="entry name" value="MFS_MCT_SLC16"/>
    <property type="match status" value="1"/>
</dbReference>
<comment type="caution">
    <text evidence="5">The sequence shown here is derived from an EMBL/GenBank/DDBJ whole genome shotgun (WGS) entry which is preliminary data.</text>
</comment>
<dbReference type="PROSITE" id="PS50850">
    <property type="entry name" value="MFS"/>
    <property type="match status" value="1"/>
</dbReference>
<keyword evidence="3" id="KW-0472">Membrane</keyword>
<feature type="transmembrane region" description="Helical" evidence="3">
    <location>
        <begin position="373"/>
        <end position="393"/>
    </location>
</feature>
<feature type="transmembrane region" description="Helical" evidence="3">
    <location>
        <begin position="313"/>
        <end position="333"/>
    </location>
</feature>
<reference evidence="5" key="1">
    <citation type="journal article" date="2021" name="J Fungi (Basel)">
        <title>Virulence traits and population genomics of the black yeast Aureobasidium melanogenum.</title>
        <authorList>
            <person name="Cernosa A."/>
            <person name="Sun X."/>
            <person name="Gostincar C."/>
            <person name="Fang C."/>
            <person name="Gunde-Cimerman N."/>
            <person name="Song Z."/>
        </authorList>
    </citation>
    <scope>NUCLEOTIDE SEQUENCE</scope>
    <source>
        <strain evidence="5">EXF-8016</strain>
    </source>
</reference>
<feature type="transmembrane region" description="Helical" evidence="3">
    <location>
        <begin position="282"/>
        <end position="301"/>
    </location>
</feature>
<feature type="non-terminal residue" evidence="5">
    <location>
        <position position="1"/>
    </location>
</feature>
<protein>
    <submittedName>
        <fullName evidence="5">MFS general substrate transporter</fullName>
    </submittedName>
</protein>